<sequence>MQQVFQYPLTYPTWWLDSYYFFTWLLGLSLLAVGWGVFFRFGKFSYGIDLGCLWKSTVLLLLTTVSFAIPQAYNTRFIAEHGQAGDVITLDENTLSYNYRRGVDKNFALSDIVRIYKEPVTFNPPSKYFVVSETGQTKDSVFVTKNLPGFEKMLDELSVLTNVPFER</sequence>
<organism evidence="2 3">
    <name type="scientific">Prosthecochloris marina</name>
    <dbReference type="NCBI Taxonomy" id="2017681"/>
    <lineage>
        <taxon>Bacteria</taxon>
        <taxon>Pseudomonadati</taxon>
        <taxon>Chlorobiota</taxon>
        <taxon>Chlorobiia</taxon>
        <taxon>Chlorobiales</taxon>
        <taxon>Chlorobiaceae</taxon>
        <taxon>Prosthecochloris</taxon>
    </lineage>
</organism>
<keyword evidence="1" id="KW-0812">Transmembrane</keyword>
<accession>A0A317T5W8</accession>
<gene>
    <name evidence="2" type="ORF">CR164_06855</name>
</gene>
<dbReference type="OrthoDB" id="594947at2"/>
<keyword evidence="1" id="KW-1133">Transmembrane helix</keyword>
<evidence type="ECO:0000313" key="3">
    <source>
        <dbReference type="Proteomes" id="UP000246278"/>
    </source>
</evidence>
<dbReference type="EMBL" id="PDNZ01000004">
    <property type="protein sequence ID" value="PWW82054.1"/>
    <property type="molecule type" value="Genomic_DNA"/>
</dbReference>
<feature type="transmembrane region" description="Helical" evidence="1">
    <location>
        <begin position="20"/>
        <end position="41"/>
    </location>
</feature>
<feature type="transmembrane region" description="Helical" evidence="1">
    <location>
        <begin position="53"/>
        <end position="73"/>
    </location>
</feature>
<dbReference type="RefSeq" id="WP_110023190.1">
    <property type="nucleotide sequence ID" value="NZ_PDNZ01000004.1"/>
</dbReference>
<proteinExistence type="predicted"/>
<dbReference type="Proteomes" id="UP000246278">
    <property type="component" value="Unassembled WGS sequence"/>
</dbReference>
<reference evidence="3" key="1">
    <citation type="submission" date="2017-10" db="EMBL/GenBank/DDBJ databases">
        <authorList>
            <person name="Gaisin V.A."/>
            <person name="Rysina M.S."/>
            <person name="Grouzdev D.S."/>
        </authorList>
    </citation>
    <scope>NUCLEOTIDE SEQUENCE [LARGE SCALE GENOMIC DNA]</scope>
    <source>
        <strain evidence="3">V1</strain>
    </source>
</reference>
<comment type="caution">
    <text evidence="2">The sequence shown here is derived from an EMBL/GenBank/DDBJ whole genome shotgun (WGS) entry which is preliminary data.</text>
</comment>
<keyword evidence="1" id="KW-0472">Membrane</keyword>
<name>A0A317T5W8_9CHLB</name>
<protein>
    <submittedName>
        <fullName evidence="2">Uncharacterized protein</fullName>
    </submittedName>
</protein>
<keyword evidence="3" id="KW-1185">Reference proteome</keyword>
<evidence type="ECO:0000313" key="2">
    <source>
        <dbReference type="EMBL" id="PWW82054.1"/>
    </source>
</evidence>
<dbReference type="AlphaFoldDB" id="A0A317T5W8"/>
<evidence type="ECO:0000256" key="1">
    <source>
        <dbReference type="SAM" id="Phobius"/>
    </source>
</evidence>